<evidence type="ECO:0000256" key="3">
    <source>
        <dbReference type="ARBA" id="ARBA00023295"/>
    </source>
</evidence>
<dbReference type="Gene3D" id="3.20.20.80">
    <property type="entry name" value="Glycosidases"/>
    <property type="match status" value="1"/>
</dbReference>
<comment type="similarity">
    <text evidence="1 4">Belongs to the glycosyl hydrolase 1 family.</text>
</comment>
<dbReference type="InterPro" id="IPR001360">
    <property type="entry name" value="Glyco_hydro_1"/>
</dbReference>
<dbReference type="AlphaFoldDB" id="A0AAV0K8W2"/>
<sequence length="367" mass="41717">HEGATWVDGRRPSTWDAFSHAHPDRIRGRTNGDVATDSYHLYKDDIALAKQLGLDTFRFSLSWSRILPYGKLSGGINQKGIDHYNNVIDEVLAQVESLPIICLCRIDAILVTHALGLPSNFGRRIQRLSKHSHGVIMPKPKLIPPTKPLHKSNKISNQRKRQYNNLFGNFRDDFRDYADVCFKAFGDRIKYWVTINEPRTLILGGYDVGDMAPGHCTSLSNWTCDAGNSSTEPYIVAHNQLLAHAAAVQLYRQKYQATQKGIIGISMNADWIIPYSSSKGDIQAAKRALDFTFGWFMDPIYKGDYPENMKRYVGDRMPRFSKQESTLLKGSYDFLGINYYTTQYALDRVDYSDPRHPNGYDAHVQLS</sequence>
<keyword evidence="2" id="KW-0378">Hydrolase</keyword>
<protein>
    <recommendedName>
        <fullName evidence="7">Beta-glucosidase</fullName>
    </recommendedName>
</protein>
<evidence type="ECO:0000256" key="2">
    <source>
        <dbReference type="ARBA" id="ARBA00022801"/>
    </source>
</evidence>
<feature type="non-terminal residue" evidence="5">
    <location>
        <position position="1"/>
    </location>
</feature>
<evidence type="ECO:0000313" key="6">
    <source>
        <dbReference type="Proteomes" id="UP001154282"/>
    </source>
</evidence>
<dbReference type="SUPFAM" id="SSF51445">
    <property type="entry name" value="(Trans)glycosidases"/>
    <property type="match status" value="1"/>
</dbReference>
<dbReference type="Proteomes" id="UP001154282">
    <property type="component" value="Unassembled WGS sequence"/>
</dbReference>
<dbReference type="Pfam" id="PF00232">
    <property type="entry name" value="Glyco_hydro_1"/>
    <property type="match status" value="2"/>
</dbReference>
<comment type="caution">
    <text evidence="5">The sequence shown here is derived from an EMBL/GenBank/DDBJ whole genome shotgun (WGS) entry which is preliminary data.</text>
</comment>
<evidence type="ECO:0000313" key="5">
    <source>
        <dbReference type="EMBL" id="CAI0418188.1"/>
    </source>
</evidence>
<dbReference type="GO" id="GO:0005975">
    <property type="term" value="P:carbohydrate metabolic process"/>
    <property type="evidence" value="ECO:0007669"/>
    <property type="project" value="InterPro"/>
</dbReference>
<dbReference type="GO" id="GO:0008422">
    <property type="term" value="F:beta-glucosidase activity"/>
    <property type="evidence" value="ECO:0007669"/>
    <property type="project" value="TreeGrafter"/>
</dbReference>
<proteinExistence type="inferred from homology"/>
<name>A0AAV0K8W2_9ROSI</name>
<organism evidence="5 6">
    <name type="scientific">Linum tenue</name>
    <dbReference type="NCBI Taxonomy" id="586396"/>
    <lineage>
        <taxon>Eukaryota</taxon>
        <taxon>Viridiplantae</taxon>
        <taxon>Streptophyta</taxon>
        <taxon>Embryophyta</taxon>
        <taxon>Tracheophyta</taxon>
        <taxon>Spermatophyta</taxon>
        <taxon>Magnoliopsida</taxon>
        <taxon>eudicotyledons</taxon>
        <taxon>Gunneridae</taxon>
        <taxon>Pentapetalae</taxon>
        <taxon>rosids</taxon>
        <taxon>fabids</taxon>
        <taxon>Malpighiales</taxon>
        <taxon>Linaceae</taxon>
        <taxon>Linum</taxon>
    </lineage>
</organism>
<dbReference type="EMBL" id="CAMGYJ010000005">
    <property type="protein sequence ID" value="CAI0418188.1"/>
    <property type="molecule type" value="Genomic_DNA"/>
</dbReference>
<evidence type="ECO:0000256" key="1">
    <source>
        <dbReference type="ARBA" id="ARBA00010838"/>
    </source>
</evidence>
<evidence type="ECO:0000256" key="4">
    <source>
        <dbReference type="RuleBase" id="RU003690"/>
    </source>
</evidence>
<dbReference type="PANTHER" id="PTHR10353">
    <property type="entry name" value="GLYCOSYL HYDROLASE"/>
    <property type="match status" value="1"/>
</dbReference>
<evidence type="ECO:0008006" key="7">
    <source>
        <dbReference type="Google" id="ProtNLM"/>
    </source>
</evidence>
<keyword evidence="6" id="KW-1185">Reference proteome</keyword>
<gene>
    <name evidence="5" type="ORF">LITE_LOCUS17582</name>
</gene>
<keyword evidence="3" id="KW-0326">Glycosidase</keyword>
<dbReference type="PANTHER" id="PTHR10353:SF137">
    <property type="entry name" value="MYROSINASE 3-RELATED"/>
    <property type="match status" value="1"/>
</dbReference>
<dbReference type="InterPro" id="IPR017853">
    <property type="entry name" value="GH"/>
</dbReference>
<accession>A0AAV0K8W2</accession>
<reference evidence="5" key="1">
    <citation type="submission" date="2022-08" db="EMBL/GenBank/DDBJ databases">
        <authorList>
            <person name="Gutierrez-Valencia J."/>
        </authorList>
    </citation>
    <scope>NUCLEOTIDE SEQUENCE</scope>
</reference>